<feature type="transmembrane region" description="Helical" evidence="1">
    <location>
        <begin position="65"/>
        <end position="86"/>
    </location>
</feature>
<dbReference type="AlphaFoldDB" id="A0A1K0FTS1"/>
<dbReference type="InterPro" id="IPR055568">
    <property type="entry name" value="DUF7144"/>
</dbReference>
<keyword evidence="4" id="KW-1185">Reference proteome</keyword>
<evidence type="ECO:0000313" key="3">
    <source>
        <dbReference type="EMBL" id="OJF16205.1"/>
    </source>
</evidence>
<dbReference type="Proteomes" id="UP000182486">
    <property type="component" value="Unassembled WGS sequence"/>
</dbReference>
<evidence type="ECO:0000256" key="1">
    <source>
        <dbReference type="SAM" id="Phobius"/>
    </source>
</evidence>
<keyword evidence="1" id="KW-0812">Transmembrane</keyword>
<organism evidence="3 4">
    <name type="scientific">Couchioplanes caeruleus subsp. caeruleus</name>
    <dbReference type="NCBI Taxonomy" id="56427"/>
    <lineage>
        <taxon>Bacteria</taxon>
        <taxon>Bacillati</taxon>
        <taxon>Actinomycetota</taxon>
        <taxon>Actinomycetes</taxon>
        <taxon>Micromonosporales</taxon>
        <taxon>Micromonosporaceae</taxon>
        <taxon>Couchioplanes</taxon>
    </lineage>
</organism>
<keyword evidence="1" id="KW-1133">Transmembrane helix</keyword>
<comment type="caution">
    <text evidence="3">The sequence shown here is derived from an EMBL/GenBank/DDBJ whole genome shotgun (WGS) entry which is preliminary data.</text>
</comment>
<evidence type="ECO:0000259" key="2">
    <source>
        <dbReference type="Pfam" id="PF23636"/>
    </source>
</evidence>
<evidence type="ECO:0000313" key="4">
    <source>
        <dbReference type="Proteomes" id="UP000182486"/>
    </source>
</evidence>
<proteinExistence type="predicted"/>
<sequence length="146" mass="15584">MTHSQRLQAEEPEVTTAWLGWVVFIGILLCAAGLINAVQGLVAVFDDGFYRASTSALVVDVDYVVWGWALLIFGITLLFAGAGVVLGYRWARVVGVVVASINALVNLGFATAYPTWTILAVCFDVSAIYALIVHGGAARALRVGRK</sequence>
<feature type="transmembrane region" description="Helical" evidence="1">
    <location>
        <begin position="93"/>
        <end position="112"/>
    </location>
</feature>
<gene>
    <name evidence="3" type="ORF">BG844_00185</name>
</gene>
<keyword evidence="1" id="KW-0472">Membrane</keyword>
<feature type="transmembrane region" description="Helical" evidence="1">
    <location>
        <begin position="118"/>
        <end position="141"/>
    </location>
</feature>
<dbReference type="EMBL" id="MEIA01000002">
    <property type="protein sequence ID" value="OJF16205.1"/>
    <property type="molecule type" value="Genomic_DNA"/>
</dbReference>
<protein>
    <recommendedName>
        <fullName evidence="2">DUF7144 domain-containing protein</fullName>
    </recommendedName>
</protein>
<dbReference type="Pfam" id="PF23636">
    <property type="entry name" value="DUF7144"/>
    <property type="match status" value="1"/>
</dbReference>
<reference evidence="3 4" key="1">
    <citation type="submission" date="2016-09" db="EMBL/GenBank/DDBJ databases">
        <title>Couchioplanes caeruleus draft genome sequence.</title>
        <authorList>
            <person name="Sheehan J."/>
            <person name="Caffrey P."/>
        </authorList>
    </citation>
    <scope>NUCLEOTIDE SEQUENCE [LARGE SCALE GENOMIC DNA]</scope>
    <source>
        <strain evidence="3 4">DSM 43634</strain>
    </source>
</reference>
<feature type="transmembrane region" description="Helical" evidence="1">
    <location>
        <begin position="21"/>
        <end position="45"/>
    </location>
</feature>
<name>A0A1K0FTS1_9ACTN</name>
<accession>A0A1K0FTS1</accession>
<feature type="domain" description="DUF7144" evidence="2">
    <location>
        <begin position="21"/>
        <end position="135"/>
    </location>
</feature>